<dbReference type="Proteomes" id="UP001215280">
    <property type="component" value="Unassembled WGS sequence"/>
</dbReference>
<accession>A0AAD7JZ61</accession>
<keyword evidence="3" id="KW-1185">Reference proteome</keyword>
<proteinExistence type="predicted"/>
<name>A0AAD7JZ61_9AGAR</name>
<evidence type="ECO:0000313" key="2">
    <source>
        <dbReference type="EMBL" id="KAJ7773580.1"/>
    </source>
</evidence>
<organism evidence="2 3">
    <name type="scientific">Mycena maculata</name>
    <dbReference type="NCBI Taxonomy" id="230809"/>
    <lineage>
        <taxon>Eukaryota</taxon>
        <taxon>Fungi</taxon>
        <taxon>Dikarya</taxon>
        <taxon>Basidiomycota</taxon>
        <taxon>Agaricomycotina</taxon>
        <taxon>Agaricomycetes</taxon>
        <taxon>Agaricomycetidae</taxon>
        <taxon>Agaricales</taxon>
        <taxon>Marasmiineae</taxon>
        <taxon>Mycenaceae</taxon>
        <taxon>Mycena</taxon>
    </lineage>
</organism>
<dbReference type="AlphaFoldDB" id="A0AAD7JZ61"/>
<feature type="region of interest" description="Disordered" evidence="1">
    <location>
        <begin position="1"/>
        <end position="34"/>
    </location>
</feature>
<reference evidence="2" key="1">
    <citation type="submission" date="2023-03" db="EMBL/GenBank/DDBJ databases">
        <title>Massive genome expansion in bonnet fungi (Mycena s.s.) driven by repeated elements and novel gene families across ecological guilds.</title>
        <authorList>
            <consortium name="Lawrence Berkeley National Laboratory"/>
            <person name="Harder C.B."/>
            <person name="Miyauchi S."/>
            <person name="Viragh M."/>
            <person name="Kuo A."/>
            <person name="Thoen E."/>
            <person name="Andreopoulos B."/>
            <person name="Lu D."/>
            <person name="Skrede I."/>
            <person name="Drula E."/>
            <person name="Henrissat B."/>
            <person name="Morin E."/>
            <person name="Kohler A."/>
            <person name="Barry K."/>
            <person name="LaButti K."/>
            <person name="Morin E."/>
            <person name="Salamov A."/>
            <person name="Lipzen A."/>
            <person name="Mereny Z."/>
            <person name="Hegedus B."/>
            <person name="Baldrian P."/>
            <person name="Stursova M."/>
            <person name="Weitz H."/>
            <person name="Taylor A."/>
            <person name="Grigoriev I.V."/>
            <person name="Nagy L.G."/>
            <person name="Martin F."/>
            <person name="Kauserud H."/>
        </authorList>
    </citation>
    <scope>NUCLEOTIDE SEQUENCE</scope>
    <source>
        <strain evidence="2">CBHHK188m</strain>
    </source>
</reference>
<protein>
    <submittedName>
        <fullName evidence="2">Uncharacterized protein</fullName>
    </submittedName>
</protein>
<gene>
    <name evidence="2" type="ORF">DFH07DRAFT_767543</name>
</gene>
<evidence type="ECO:0000313" key="3">
    <source>
        <dbReference type="Proteomes" id="UP001215280"/>
    </source>
</evidence>
<sequence>MFGKPPPRTQRFLHPSPGPVFGLPSRPHSPHPGILNTAARSKSLRCFEQWPRIWMSRSPPNWGKGLARDNRQHDLGDAFKGCLWGVVGEDTECQPGQRGNISGTRAERRQGDGQAWIMKAMVVDSKHLVSTTSAEAKHAGPANIFRFGKRAKSRDGAFPEGHSWQSEDFKLGKSLMAAEKIPERGRVEGVCVIVGKKFWLL</sequence>
<comment type="caution">
    <text evidence="2">The sequence shown here is derived from an EMBL/GenBank/DDBJ whole genome shotgun (WGS) entry which is preliminary data.</text>
</comment>
<evidence type="ECO:0000256" key="1">
    <source>
        <dbReference type="SAM" id="MobiDB-lite"/>
    </source>
</evidence>
<dbReference type="EMBL" id="JARJLG010000017">
    <property type="protein sequence ID" value="KAJ7773580.1"/>
    <property type="molecule type" value="Genomic_DNA"/>
</dbReference>